<keyword evidence="3" id="KW-1185">Reference proteome</keyword>
<keyword evidence="1" id="KW-0732">Signal</keyword>
<evidence type="ECO:0000313" key="3">
    <source>
        <dbReference type="Proteomes" id="UP001367508"/>
    </source>
</evidence>
<dbReference type="AlphaFoldDB" id="A0AAN9KSX8"/>
<name>A0AAN9KSX8_CANGL</name>
<accession>A0AAN9KSX8</accession>
<dbReference type="Proteomes" id="UP001367508">
    <property type="component" value="Unassembled WGS sequence"/>
</dbReference>
<dbReference type="EMBL" id="JAYMYQ010000006">
    <property type="protein sequence ID" value="KAK7323340.1"/>
    <property type="molecule type" value="Genomic_DNA"/>
</dbReference>
<organism evidence="2 3">
    <name type="scientific">Canavalia gladiata</name>
    <name type="common">Sword bean</name>
    <name type="synonym">Dolichos gladiatus</name>
    <dbReference type="NCBI Taxonomy" id="3824"/>
    <lineage>
        <taxon>Eukaryota</taxon>
        <taxon>Viridiplantae</taxon>
        <taxon>Streptophyta</taxon>
        <taxon>Embryophyta</taxon>
        <taxon>Tracheophyta</taxon>
        <taxon>Spermatophyta</taxon>
        <taxon>Magnoliopsida</taxon>
        <taxon>eudicotyledons</taxon>
        <taxon>Gunneridae</taxon>
        <taxon>Pentapetalae</taxon>
        <taxon>rosids</taxon>
        <taxon>fabids</taxon>
        <taxon>Fabales</taxon>
        <taxon>Fabaceae</taxon>
        <taxon>Papilionoideae</taxon>
        <taxon>50 kb inversion clade</taxon>
        <taxon>NPAAA clade</taxon>
        <taxon>indigoferoid/millettioid clade</taxon>
        <taxon>Phaseoleae</taxon>
        <taxon>Canavalia</taxon>
    </lineage>
</organism>
<evidence type="ECO:0000313" key="2">
    <source>
        <dbReference type="EMBL" id="KAK7323340.1"/>
    </source>
</evidence>
<gene>
    <name evidence="2" type="ORF">VNO77_26810</name>
</gene>
<protein>
    <submittedName>
        <fullName evidence="2">Uncharacterized protein</fullName>
    </submittedName>
</protein>
<reference evidence="2 3" key="1">
    <citation type="submission" date="2024-01" db="EMBL/GenBank/DDBJ databases">
        <title>The genomes of 5 underutilized Papilionoideae crops provide insights into root nodulation and disease resistanc.</title>
        <authorList>
            <person name="Jiang F."/>
        </authorList>
    </citation>
    <scope>NUCLEOTIDE SEQUENCE [LARGE SCALE GENOMIC DNA]</scope>
    <source>
        <strain evidence="2">LVBAO_FW01</strain>
        <tissue evidence="2">Leaves</tissue>
    </source>
</reference>
<comment type="caution">
    <text evidence="2">The sequence shown here is derived from an EMBL/GenBank/DDBJ whole genome shotgun (WGS) entry which is preliminary data.</text>
</comment>
<feature type="signal peptide" evidence="1">
    <location>
        <begin position="1"/>
        <end position="17"/>
    </location>
</feature>
<sequence length="127" mass="14292">MLMASLIIRSSLAQALANTEALTSVWNSFAWSSMAVAHMLEKTGGLLSTKSQLETQPSGWPAPRHFRVSYSIPKRAYFNSLDYPFTFVSHAKIRQLLKFGPCRFEVHGNQPNHTLNWVDPFSSHAIN</sequence>
<proteinExistence type="predicted"/>
<feature type="chain" id="PRO_5042962284" evidence="1">
    <location>
        <begin position="18"/>
        <end position="127"/>
    </location>
</feature>
<evidence type="ECO:0000256" key="1">
    <source>
        <dbReference type="SAM" id="SignalP"/>
    </source>
</evidence>